<sequence length="72" mass="8211">MQNVMDAQWQRYDISSELNQEILRLKVIELAHPKFHPGIHDYIQDVIDMQANENCGYQAVGAILGLGGEKWA</sequence>
<evidence type="ECO:0000313" key="1">
    <source>
        <dbReference type="EMBL" id="KAI4324392.1"/>
    </source>
</evidence>
<comment type="caution">
    <text evidence="1">The sequence shown here is derived from an EMBL/GenBank/DDBJ whole genome shotgun (WGS) entry which is preliminary data.</text>
</comment>
<reference evidence="1 2" key="1">
    <citation type="journal article" date="2022" name="DNA Res.">
        <title>Chromosomal-level genome assembly of the orchid tree Bauhinia variegata (Leguminosae; Cercidoideae) supports the allotetraploid origin hypothesis of Bauhinia.</title>
        <authorList>
            <person name="Zhong Y."/>
            <person name="Chen Y."/>
            <person name="Zheng D."/>
            <person name="Pang J."/>
            <person name="Liu Y."/>
            <person name="Luo S."/>
            <person name="Meng S."/>
            <person name="Qian L."/>
            <person name="Wei D."/>
            <person name="Dai S."/>
            <person name="Zhou R."/>
        </authorList>
    </citation>
    <scope>NUCLEOTIDE SEQUENCE [LARGE SCALE GENOMIC DNA]</scope>
    <source>
        <strain evidence="1">BV-YZ2020</strain>
    </source>
</reference>
<dbReference type="EMBL" id="CM039434">
    <property type="protein sequence ID" value="KAI4324392.1"/>
    <property type="molecule type" value="Genomic_DNA"/>
</dbReference>
<keyword evidence="2" id="KW-1185">Reference proteome</keyword>
<name>A0ACB9MLJ0_BAUVA</name>
<organism evidence="1 2">
    <name type="scientific">Bauhinia variegata</name>
    <name type="common">Purple orchid tree</name>
    <name type="synonym">Phanera variegata</name>
    <dbReference type="NCBI Taxonomy" id="167791"/>
    <lineage>
        <taxon>Eukaryota</taxon>
        <taxon>Viridiplantae</taxon>
        <taxon>Streptophyta</taxon>
        <taxon>Embryophyta</taxon>
        <taxon>Tracheophyta</taxon>
        <taxon>Spermatophyta</taxon>
        <taxon>Magnoliopsida</taxon>
        <taxon>eudicotyledons</taxon>
        <taxon>Gunneridae</taxon>
        <taxon>Pentapetalae</taxon>
        <taxon>rosids</taxon>
        <taxon>fabids</taxon>
        <taxon>Fabales</taxon>
        <taxon>Fabaceae</taxon>
        <taxon>Cercidoideae</taxon>
        <taxon>Cercideae</taxon>
        <taxon>Bauhiniinae</taxon>
        <taxon>Bauhinia</taxon>
    </lineage>
</organism>
<evidence type="ECO:0000313" key="2">
    <source>
        <dbReference type="Proteomes" id="UP000828941"/>
    </source>
</evidence>
<proteinExistence type="predicted"/>
<dbReference type="Proteomes" id="UP000828941">
    <property type="component" value="Chromosome 9"/>
</dbReference>
<gene>
    <name evidence="1" type="ORF">L6164_023935</name>
</gene>
<protein>
    <submittedName>
        <fullName evidence="1">Uncharacterized protein</fullName>
    </submittedName>
</protein>
<accession>A0ACB9MLJ0</accession>